<evidence type="ECO:0000313" key="3">
    <source>
        <dbReference type="Proteomes" id="UP000053676"/>
    </source>
</evidence>
<dbReference type="EMBL" id="KI658623">
    <property type="protein sequence ID" value="ETN81911.1"/>
    <property type="molecule type" value="Genomic_DNA"/>
</dbReference>
<evidence type="ECO:0000256" key="1">
    <source>
        <dbReference type="SAM" id="MobiDB-lite"/>
    </source>
</evidence>
<dbReference type="AlphaFoldDB" id="W2TL89"/>
<feature type="region of interest" description="Disordered" evidence="1">
    <location>
        <begin position="24"/>
        <end position="93"/>
    </location>
</feature>
<proteinExistence type="predicted"/>
<feature type="compositionally biased region" description="Polar residues" evidence="1">
    <location>
        <begin position="77"/>
        <end position="86"/>
    </location>
</feature>
<keyword evidence="3" id="KW-1185">Reference proteome</keyword>
<sequence>MACQASASEAVVLRLKSHDVSDVSLASSESSGCSSQRSSILRSPVNLEETPVLHGTESSLSTDPPKPEMTDGKESRASNAGTSSPTPAAVPPHLFRKNSKWSVDSIQQYAATSWADTFSLLRAQQHTPPRSFIIIRFSLRTPQSTGTSRPFLENKQLDPLRKCRQLSIKHSEFSSPAAFITR</sequence>
<dbReference type="KEGG" id="nai:NECAME_00262"/>
<feature type="compositionally biased region" description="Basic and acidic residues" evidence="1">
    <location>
        <begin position="65"/>
        <end position="76"/>
    </location>
</feature>
<organism evidence="2 3">
    <name type="scientific">Necator americanus</name>
    <name type="common">Human hookworm</name>
    <dbReference type="NCBI Taxonomy" id="51031"/>
    <lineage>
        <taxon>Eukaryota</taxon>
        <taxon>Metazoa</taxon>
        <taxon>Ecdysozoa</taxon>
        <taxon>Nematoda</taxon>
        <taxon>Chromadorea</taxon>
        <taxon>Rhabditida</taxon>
        <taxon>Rhabditina</taxon>
        <taxon>Rhabditomorpha</taxon>
        <taxon>Strongyloidea</taxon>
        <taxon>Ancylostomatidae</taxon>
        <taxon>Bunostominae</taxon>
        <taxon>Necator</taxon>
    </lineage>
</organism>
<feature type="compositionally biased region" description="Low complexity" evidence="1">
    <location>
        <begin position="24"/>
        <end position="43"/>
    </location>
</feature>
<dbReference type="Proteomes" id="UP000053676">
    <property type="component" value="Unassembled WGS sequence"/>
</dbReference>
<accession>W2TL89</accession>
<dbReference type="OrthoDB" id="6273691at2759"/>
<evidence type="ECO:0000313" key="2">
    <source>
        <dbReference type="EMBL" id="ETN81911.1"/>
    </source>
</evidence>
<reference evidence="3" key="1">
    <citation type="journal article" date="2014" name="Nat. Genet.">
        <title>Genome of the human hookworm Necator americanus.</title>
        <authorList>
            <person name="Tang Y.T."/>
            <person name="Gao X."/>
            <person name="Rosa B.A."/>
            <person name="Abubucker S."/>
            <person name="Hallsworth-Pepin K."/>
            <person name="Martin J."/>
            <person name="Tyagi R."/>
            <person name="Heizer E."/>
            <person name="Zhang X."/>
            <person name="Bhonagiri-Palsikar V."/>
            <person name="Minx P."/>
            <person name="Warren W.C."/>
            <person name="Wang Q."/>
            <person name="Zhan B."/>
            <person name="Hotez P.J."/>
            <person name="Sternberg P.W."/>
            <person name="Dougall A."/>
            <person name="Gaze S.T."/>
            <person name="Mulvenna J."/>
            <person name="Sotillo J."/>
            <person name="Ranganathan S."/>
            <person name="Rabelo E.M."/>
            <person name="Wilson R.K."/>
            <person name="Felgner P.L."/>
            <person name="Bethony J."/>
            <person name="Hawdon J.M."/>
            <person name="Gasser R.B."/>
            <person name="Loukas A."/>
            <person name="Mitreva M."/>
        </authorList>
    </citation>
    <scope>NUCLEOTIDE SEQUENCE [LARGE SCALE GENOMIC DNA]</scope>
</reference>
<name>W2TL89_NECAM</name>
<protein>
    <submittedName>
        <fullName evidence="2">Uncharacterized protein</fullName>
    </submittedName>
</protein>
<gene>
    <name evidence="2" type="ORF">NECAME_00262</name>
</gene>